<dbReference type="RefSeq" id="WP_378486248.1">
    <property type="nucleotide sequence ID" value="NZ_JBHUFB010000012.1"/>
</dbReference>
<evidence type="ECO:0000313" key="1">
    <source>
        <dbReference type="EMBL" id="MFD1813754.1"/>
    </source>
</evidence>
<sequence>MTSYESPEQAALATVRDAQPWPGGDERFTGYGVMGLPFDSGHYLAFRHYVATTVGPAYRTVWHRAPDGTWSFYSGVEPETSCPRYFAASTATRTVRADVDVTWDGPFALRITIPDVLEWRLTLASTPATATMSAIGSRLPVAAWRSQAFLKTMEHTARPLMRTGRIGLCGTVPNGQRFGLAPRLLWAVTGSGARLGGADLGSPRALDRQDRLGDFWLPQRGLFAIGDAEFETFDPDRHRTLVSGGSHA</sequence>
<evidence type="ECO:0008006" key="3">
    <source>
        <dbReference type="Google" id="ProtNLM"/>
    </source>
</evidence>
<comment type="caution">
    <text evidence="1">The sequence shown here is derived from an EMBL/GenBank/DDBJ whole genome shotgun (WGS) entry which is preliminary data.</text>
</comment>
<protein>
    <recommendedName>
        <fullName evidence="3">RES domain-containing protein</fullName>
    </recommendedName>
</protein>
<organism evidence="1 2">
    <name type="scientific">Rhodococcus gannanensis</name>
    <dbReference type="NCBI Taxonomy" id="1960308"/>
    <lineage>
        <taxon>Bacteria</taxon>
        <taxon>Bacillati</taxon>
        <taxon>Actinomycetota</taxon>
        <taxon>Actinomycetes</taxon>
        <taxon>Mycobacteriales</taxon>
        <taxon>Nocardiaceae</taxon>
        <taxon>Rhodococcus</taxon>
    </lineage>
</organism>
<keyword evidence="2" id="KW-1185">Reference proteome</keyword>
<evidence type="ECO:0000313" key="2">
    <source>
        <dbReference type="Proteomes" id="UP001597286"/>
    </source>
</evidence>
<dbReference type="EMBL" id="JBHUFB010000012">
    <property type="protein sequence ID" value="MFD1813754.1"/>
    <property type="molecule type" value="Genomic_DNA"/>
</dbReference>
<reference evidence="2" key="1">
    <citation type="journal article" date="2019" name="Int. J. Syst. Evol. Microbiol.">
        <title>The Global Catalogue of Microorganisms (GCM) 10K type strain sequencing project: providing services to taxonomists for standard genome sequencing and annotation.</title>
        <authorList>
            <consortium name="The Broad Institute Genomics Platform"/>
            <consortium name="The Broad Institute Genome Sequencing Center for Infectious Disease"/>
            <person name="Wu L."/>
            <person name="Ma J."/>
        </authorList>
    </citation>
    <scope>NUCLEOTIDE SEQUENCE [LARGE SCALE GENOMIC DNA]</scope>
    <source>
        <strain evidence="2">DT72</strain>
    </source>
</reference>
<name>A0ABW4P7Q4_9NOCA</name>
<proteinExistence type="predicted"/>
<accession>A0ABW4P7Q4</accession>
<dbReference type="Proteomes" id="UP001597286">
    <property type="component" value="Unassembled WGS sequence"/>
</dbReference>
<gene>
    <name evidence="1" type="ORF">ACFSJG_16160</name>
</gene>